<protein>
    <submittedName>
        <fullName evidence="1">TetR/AcrR family transcriptional regulator</fullName>
    </submittedName>
</protein>
<dbReference type="KEGG" id="pbro:HOP40_12020"/>
<keyword evidence="2" id="KW-1185">Reference proteome</keyword>
<dbReference type="EMBL" id="CP053564">
    <property type="protein sequence ID" value="QJY46441.1"/>
    <property type="molecule type" value="Genomic_DNA"/>
</dbReference>
<proteinExistence type="predicted"/>
<evidence type="ECO:0000313" key="1">
    <source>
        <dbReference type="EMBL" id="QJY46441.1"/>
    </source>
</evidence>
<dbReference type="AlphaFoldDB" id="A0A6M6JJ56"/>
<gene>
    <name evidence="1" type="ORF">HOP40_12020</name>
</gene>
<dbReference type="InterPro" id="IPR009057">
    <property type="entry name" value="Homeodomain-like_sf"/>
</dbReference>
<dbReference type="SUPFAM" id="SSF46689">
    <property type="entry name" value="Homeodomain-like"/>
    <property type="match status" value="1"/>
</dbReference>
<dbReference type="Proteomes" id="UP000505377">
    <property type="component" value="Chromosome"/>
</dbReference>
<name>A0A6M6JJ56_9PSEU</name>
<organism evidence="1 2">
    <name type="scientific">Pseudonocardia broussonetiae</name>
    <dbReference type="NCBI Taxonomy" id="2736640"/>
    <lineage>
        <taxon>Bacteria</taxon>
        <taxon>Bacillati</taxon>
        <taxon>Actinomycetota</taxon>
        <taxon>Actinomycetes</taxon>
        <taxon>Pseudonocardiales</taxon>
        <taxon>Pseudonocardiaceae</taxon>
        <taxon>Pseudonocardia</taxon>
    </lineage>
</organism>
<accession>A0A6M6JJ56</accession>
<sequence length="179" mass="18957">MAVGPEQYFAEAMAILGREGAAGLKLHPLCRAVGVTSGSFYHHFGGWSGFVGALLAHWEADQTARLVALAAQTPDASARVTVLKELAVTVPHAAEAAIRVWAALDPDVGRAQRRVDDERRAAVRWVVAGIVDDPVVVERLAVLGLSVLVGFQQTCAPPVPEVLAGLLDDVESVVRAHAR</sequence>
<dbReference type="RefSeq" id="WP_172157710.1">
    <property type="nucleotide sequence ID" value="NZ_CP053564.1"/>
</dbReference>
<evidence type="ECO:0000313" key="2">
    <source>
        <dbReference type="Proteomes" id="UP000505377"/>
    </source>
</evidence>
<reference evidence="1 2" key="1">
    <citation type="submission" date="2020-05" db="EMBL/GenBank/DDBJ databases">
        <authorList>
            <person name="Mo P."/>
        </authorList>
    </citation>
    <scope>NUCLEOTIDE SEQUENCE [LARGE SCALE GENOMIC DNA]</scope>
    <source>
        <strain evidence="1 2">Gen01</strain>
    </source>
</reference>
<dbReference type="Gene3D" id="1.10.357.10">
    <property type="entry name" value="Tetracycline Repressor, domain 2"/>
    <property type="match status" value="1"/>
</dbReference>